<proteinExistence type="predicted"/>
<dbReference type="PROSITE" id="PS51257">
    <property type="entry name" value="PROKAR_LIPOPROTEIN"/>
    <property type="match status" value="1"/>
</dbReference>
<comment type="caution">
    <text evidence="2">The sequence shown here is derived from an EMBL/GenBank/DDBJ whole genome shotgun (WGS) entry which is preliminary data.</text>
</comment>
<dbReference type="EMBL" id="LAJY01000213">
    <property type="protein sequence ID" value="KJV09777.1"/>
    <property type="molecule type" value="Genomic_DNA"/>
</dbReference>
<keyword evidence="3" id="KW-1185">Reference proteome</keyword>
<evidence type="ECO:0008006" key="4">
    <source>
        <dbReference type="Google" id="ProtNLM"/>
    </source>
</evidence>
<sequence length="118" mass="12549">MGFSVRAALAATVLALGACAEMPAAPASLSTVARAGFDAYQTHAFDGGYFATDLKGQTYAYAWLDRADEFDVTLSVCSPLGCTTTKRYGLNPLHAALTVCRENSGEVCTIYAEGIRRR</sequence>
<evidence type="ECO:0000313" key="3">
    <source>
        <dbReference type="Proteomes" id="UP000033774"/>
    </source>
</evidence>
<reference evidence="2 3" key="1">
    <citation type="submission" date="2015-03" db="EMBL/GenBank/DDBJ databases">
        <title>Draft genome sequence of Elstera litoralis.</title>
        <authorList>
            <person name="Rahalkar M.C."/>
            <person name="Dhakephalkar P.K."/>
            <person name="Pore S.D."/>
            <person name="Arora P."/>
            <person name="Kapse N.G."/>
            <person name="Pandit P.S."/>
        </authorList>
    </citation>
    <scope>NUCLEOTIDE SEQUENCE [LARGE SCALE GENOMIC DNA]</scope>
    <source>
        <strain evidence="2 3">Dia-1</strain>
    </source>
</reference>
<gene>
    <name evidence="2" type="ORF">VZ95_09315</name>
</gene>
<organism evidence="2 3">
    <name type="scientific">Elstera litoralis</name>
    <dbReference type="NCBI Taxonomy" id="552518"/>
    <lineage>
        <taxon>Bacteria</taxon>
        <taxon>Pseudomonadati</taxon>
        <taxon>Pseudomonadota</taxon>
        <taxon>Alphaproteobacteria</taxon>
        <taxon>Rhodospirillales</taxon>
        <taxon>Rhodospirillaceae</taxon>
        <taxon>Elstera</taxon>
    </lineage>
</organism>
<protein>
    <recommendedName>
        <fullName evidence="4">Lipoprotein</fullName>
    </recommendedName>
</protein>
<accession>A0A0F3IT27</accession>
<dbReference type="RefSeq" id="WP_045775602.1">
    <property type="nucleotide sequence ID" value="NZ_LAJY01000213.1"/>
</dbReference>
<dbReference type="OrthoDB" id="9856384at2"/>
<keyword evidence="1" id="KW-0732">Signal</keyword>
<dbReference type="AlphaFoldDB" id="A0A0F3IT27"/>
<feature type="signal peptide" evidence="1">
    <location>
        <begin position="1"/>
        <end position="20"/>
    </location>
</feature>
<dbReference type="Proteomes" id="UP000033774">
    <property type="component" value="Unassembled WGS sequence"/>
</dbReference>
<evidence type="ECO:0000256" key="1">
    <source>
        <dbReference type="SAM" id="SignalP"/>
    </source>
</evidence>
<evidence type="ECO:0000313" key="2">
    <source>
        <dbReference type="EMBL" id="KJV09777.1"/>
    </source>
</evidence>
<name>A0A0F3IT27_9PROT</name>
<feature type="chain" id="PRO_5002462413" description="Lipoprotein" evidence="1">
    <location>
        <begin position="21"/>
        <end position="118"/>
    </location>
</feature>